<feature type="non-terminal residue" evidence="1">
    <location>
        <position position="1"/>
    </location>
</feature>
<accession>A0ABN9VP44</accession>
<feature type="non-terminal residue" evidence="1">
    <location>
        <position position="434"/>
    </location>
</feature>
<evidence type="ECO:0000313" key="1">
    <source>
        <dbReference type="EMBL" id="CAK0875166.1"/>
    </source>
</evidence>
<keyword evidence="2" id="KW-1185">Reference proteome</keyword>
<comment type="caution">
    <text evidence="1">The sequence shown here is derived from an EMBL/GenBank/DDBJ whole genome shotgun (WGS) entry which is preliminary data.</text>
</comment>
<organism evidence="1 2">
    <name type="scientific">Prorocentrum cordatum</name>
    <dbReference type="NCBI Taxonomy" id="2364126"/>
    <lineage>
        <taxon>Eukaryota</taxon>
        <taxon>Sar</taxon>
        <taxon>Alveolata</taxon>
        <taxon>Dinophyceae</taxon>
        <taxon>Prorocentrales</taxon>
        <taxon>Prorocentraceae</taxon>
        <taxon>Prorocentrum</taxon>
    </lineage>
</organism>
<protein>
    <recommendedName>
        <fullName evidence="3">RNA-dependent RNA polymerase</fullName>
    </recommendedName>
</protein>
<sequence length="434" mass="45859">SAYEAVLPGDVGRARGLPTLGYRLSANSAEADLDWVLGADLPAHGMRGKRPKLIWKSALKPAGKVKDPRLRSITWLAAQLRARRSYMLCDGAVLSSAGRNVALDVVRVPGEVAVQADSDWHRVFQASAGRPSDDGFHCDLGGSSIPAALADIRSDLGALLDVVDQACLNAKAAASAKAKAAWQDWVREGLDKGDRNAQRAIKDPEPWTPSTTLTAGGIVAAGPMSLLRAEADKFASIWGAGEGLGVDDSPRKPLPVLDPSELRTLSKEYRLSSAVSVDGFHGRHFALLCDEALHCLAHWFCVMEATGILPLHISWVLMARPLAGPEVGIGRVANLGVDIAAGRSIRAPGRGRAAKLKARSATVLRKTRGLKSSGAVLGRRSLEAFASGHLAGGTYGSDVLGVSDRGLLDLRRAAVSRVKPRSQGRSLAVLSLRA</sequence>
<evidence type="ECO:0000313" key="2">
    <source>
        <dbReference type="Proteomes" id="UP001189429"/>
    </source>
</evidence>
<gene>
    <name evidence="1" type="ORF">PCOR1329_LOCUS59889</name>
</gene>
<dbReference type="EMBL" id="CAUYUJ010017482">
    <property type="protein sequence ID" value="CAK0875166.1"/>
    <property type="molecule type" value="Genomic_DNA"/>
</dbReference>
<reference evidence="1" key="1">
    <citation type="submission" date="2023-10" db="EMBL/GenBank/DDBJ databases">
        <authorList>
            <person name="Chen Y."/>
            <person name="Shah S."/>
            <person name="Dougan E. K."/>
            <person name="Thang M."/>
            <person name="Chan C."/>
        </authorList>
    </citation>
    <scope>NUCLEOTIDE SEQUENCE [LARGE SCALE GENOMIC DNA]</scope>
</reference>
<dbReference type="Proteomes" id="UP001189429">
    <property type="component" value="Unassembled WGS sequence"/>
</dbReference>
<proteinExistence type="predicted"/>
<name>A0ABN9VP44_9DINO</name>
<evidence type="ECO:0008006" key="3">
    <source>
        <dbReference type="Google" id="ProtNLM"/>
    </source>
</evidence>